<proteinExistence type="predicted"/>
<organism evidence="3 4">
    <name type="scientific">Streptomyces liliiviolaceus</name>
    <dbReference type="NCBI Taxonomy" id="2823109"/>
    <lineage>
        <taxon>Bacteria</taxon>
        <taxon>Bacillati</taxon>
        <taxon>Actinomycetota</taxon>
        <taxon>Actinomycetes</taxon>
        <taxon>Kitasatosporales</taxon>
        <taxon>Streptomycetaceae</taxon>
        <taxon>Streptomyces</taxon>
    </lineage>
</organism>
<keyword evidence="2" id="KW-0732">Signal</keyword>
<dbReference type="RefSeq" id="WP_210882300.1">
    <property type="nucleotide sequence ID" value="NZ_JAGPYQ010000001.1"/>
</dbReference>
<dbReference type="PROSITE" id="PS51257">
    <property type="entry name" value="PROKAR_LIPOPROTEIN"/>
    <property type="match status" value="1"/>
</dbReference>
<feature type="region of interest" description="Disordered" evidence="1">
    <location>
        <begin position="30"/>
        <end position="76"/>
    </location>
</feature>
<sequence>MGYRRPVRLFTGVVATGLLLGGLGACSGTGGDGSAGSTRSGSPPSPAPTTTGSTGAAPSASATTLGFTPDPDRAPKTRAEGLRLARAVAATPTNWGPGFVRRSPYESDPGSWPVLDSDCVWEREPLPSTVLASLTRNSELPAEGGKGPIRVTAVVTVHRTVNDADWEMAGMLEEALRCPDQQLRQGERITGLLSQGAAYGLLANFTSEDSLTEGGKYYSDTLGGPHYYYWVQSRLGQVTVAVVGRGAKGRSDDDVDSALRQGAGQMLSRVETELEAPQ</sequence>
<feature type="signal peptide" evidence="2">
    <location>
        <begin position="1"/>
        <end position="27"/>
    </location>
</feature>
<name>A0A941B326_9ACTN</name>
<evidence type="ECO:0000313" key="4">
    <source>
        <dbReference type="Proteomes" id="UP000677413"/>
    </source>
</evidence>
<evidence type="ECO:0000313" key="3">
    <source>
        <dbReference type="EMBL" id="MBQ0848770.1"/>
    </source>
</evidence>
<accession>A0A941B326</accession>
<evidence type="ECO:0008006" key="5">
    <source>
        <dbReference type="Google" id="ProtNLM"/>
    </source>
</evidence>
<dbReference type="AlphaFoldDB" id="A0A941B326"/>
<feature type="chain" id="PRO_5037971965" description="Lipoprotein" evidence="2">
    <location>
        <begin position="28"/>
        <end position="278"/>
    </location>
</feature>
<keyword evidence="4" id="KW-1185">Reference proteome</keyword>
<gene>
    <name evidence="3" type="ORF">J8N05_11180</name>
</gene>
<comment type="caution">
    <text evidence="3">The sequence shown here is derived from an EMBL/GenBank/DDBJ whole genome shotgun (WGS) entry which is preliminary data.</text>
</comment>
<protein>
    <recommendedName>
        <fullName evidence="5">Lipoprotein</fullName>
    </recommendedName>
</protein>
<feature type="compositionally biased region" description="Low complexity" evidence="1">
    <location>
        <begin position="35"/>
        <end position="64"/>
    </location>
</feature>
<evidence type="ECO:0000256" key="1">
    <source>
        <dbReference type="SAM" id="MobiDB-lite"/>
    </source>
</evidence>
<evidence type="ECO:0000256" key="2">
    <source>
        <dbReference type="SAM" id="SignalP"/>
    </source>
</evidence>
<dbReference type="Proteomes" id="UP000677413">
    <property type="component" value="Unassembled WGS sequence"/>
</dbReference>
<dbReference type="EMBL" id="JAGPYQ010000001">
    <property type="protein sequence ID" value="MBQ0848770.1"/>
    <property type="molecule type" value="Genomic_DNA"/>
</dbReference>
<reference evidence="3 4" key="1">
    <citation type="submission" date="2021-04" db="EMBL/GenBank/DDBJ databases">
        <authorList>
            <person name="Tang X."/>
            <person name="Zhou X."/>
            <person name="Chen X."/>
            <person name="Cernava T."/>
            <person name="Zhang C."/>
        </authorList>
    </citation>
    <scope>NUCLEOTIDE SEQUENCE [LARGE SCALE GENOMIC DNA]</scope>
    <source>
        <strain evidence="3 4">BH-SS-21</strain>
    </source>
</reference>